<evidence type="ECO:0000256" key="2">
    <source>
        <dbReference type="ARBA" id="ARBA00008814"/>
    </source>
</evidence>
<dbReference type="EMBL" id="JAGRYU010000013">
    <property type="protein sequence ID" value="MBU4682333.1"/>
    <property type="molecule type" value="Genomic_DNA"/>
</dbReference>
<dbReference type="PROSITE" id="PS50983">
    <property type="entry name" value="FE_B12_PBP"/>
    <property type="match status" value="1"/>
</dbReference>
<dbReference type="InterPro" id="IPR051313">
    <property type="entry name" value="Bact_iron-sidero_bind"/>
</dbReference>
<keyword evidence="4" id="KW-0406">Ion transport</keyword>
<protein>
    <submittedName>
        <fullName evidence="7">ABC transporter substrate-binding protein</fullName>
    </submittedName>
</protein>
<feature type="domain" description="Fe/B12 periplasmic-binding" evidence="6">
    <location>
        <begin position="29"/>
        <end position="284"/>
    </location>
</feature>
<accession>A0ABS6DGK5</accession>
<evidence type="ECO:0000313" key="7">
    <source>
        <dbReference type="EMBL" id="MBU4682333.1"/>
    </source>
</evidence>
<evidence type="ECO:0000256" key="4">
    <source>
        <dbReference type="ARBA" id="ARBA00022496"/>
    </source>
</evidence>
<name>A0ABS6DGK5_9ENTR</name>
<keyword evidence="5" id="KW-0732">Signal</keyword>
<evidence type="ECO:0000259" key="6">
    <source>
        <dbReference type="PROSITE" id="PS50983"/>
    </source>
</evidence>
<comment type="similarity">
    <text evidence="2">Belongs to the bacterial solute-binding protein 8 family.</text>
</comment>
<evidence type="ECO:0000256" key="1">
    <source>
        <dbReference type="ARBA" id="ARBA00004196"/>
    </source>
</evidence>
<organism evidence="7 8">
    <name type="scientific">Cedecea davisae</name>
    <dbReference type="NCBI Taxonomy" id="158484"/>
    <lineage>
        <taxon>Bacteria</taxon>
        <taxon>Pseudomonadati</taxon>
        <taxon>Pseudomonadota</taxon>
        <taxon>Gammaproteobacteria</taxon>
        <taxon>Enterobacterales</taxon>
        <taxon>Enterobacteriaceae</taxon>
        <taxon>Cedecea</taxon>
    </lineage>
</organism>
<proteinExistence type="inferred from homology"/>
<reference evidence="8" key="1">
    <citation type="submission" date="2023-07" db="EMBL/GenBank/DDBJ databases">
        <title>Cedecea davisae an AmpC producer and its therapeutic implications.</title>
        <authorList>
            <person name="Notter J."/>
        </authorList>
    </citation>
    <scope>NUCLEOTIDE SEQUENCE [LARGE SCALE GENOMIC DNA]</scope>
    <source>
        <strain evidence="8">1</strain>
    </source>
</reference>
<dbReference type="RefSeq" id="WP_216375571.1">
    <property type="nucleotide sequence ID" value="NZ_JAGRYT010000038.1"/>
</dbReference>
<gene>
    <name evidence="7" type="ORF">KC222_09935</name>
</gene>
<keyword evidence="4" id="KW-0408">Iron</keyword>
<dbReference type="PROSITE" id="PS51318">
    <property type="entry name" value="TAT"/>
    <property type="match status" value="1"/>
</dbReference>
<dbReference type="PANTHER" id="PTHR30532">
    <property type="entry name" value="IRON III DICITRATE-BINDING PERIPLASMIC PROTEIN"/>
    <property type="match status" value="1"/>
</dbReference>
<dbReference type="Pfam" id="PF01497">
    <property type="entry name" value="Peripla_BP_2"/>
    <property type="match status" value="1"/>
</dbReference>
<evidence type="ECO:0000256" key="3">
    <source>
        <dbReference type="ARBA" id="ARBA00022448"/>
    </source>
</evidence>
<dbReference type="CDD" id="cd01146">
    <property type="entry name" value="FhuD"/>
    <property type="match status" value="1"/>
</dbReference>
<sequence length="286" mass="30569">MLSRRRLLTLALAAPFIGAAGAVPGVPQRIAMLDWGLTELILALGVTPQAVSAPDWYRKLIGTPELPSSVVDIGLLFQPNLETLYALKPGLIVITPGHGLLKPQLEQIAPTLTLPTGTLAAWKTSLARLATVLHRETQAHAVLALFEQATRQAREAAAGYTRPLFLATPVDALHIKLYGKGSLPGDVLASCGIANAWRGGTNAQGEALVELTRIGTENAGLILLAEDGQRQFIRSWQRSLLWQRLPLTAQPQVALPEQKFSSGGALITATRLAEALSQTVTGWQHG</sequence>
<keyword evidence="4" id="KW-0410">Iron transport</keyword>
<keyword evidence="3" id="KW-0813">Transport</keyword>
<comment type="caution">
    <text evidence="7">The sequence shown here is derived from an EMBL/GenBank/DDBJ whole genome shotgun (WGS) entry which is preliminary data.</text>
</comment>
<evidence type="ECO:0000256" key="5">
    <source>
        <dbReference type="ARBA" id="ARBA00022729"/>
    </source>
</evidence>
<dbReference type="InterPro" id="IPR006311">
    <property type="entry name" value="TAT_signal"/>
</dbReference>
<evidence type="ECO:0000313" key="8">
    <source>
        <dbReference type="Proteomes" id="UP000686327"/>
    </source>
</evidence>
<comment type="subcellular location">
    <subcellularLocation>
        <location evidence="1">Cell envelope</location>
    </subcellularLocation>
</comment>
<dbReference type="InterPro" id="IPR002491">
    <property type="entry name" value="ABC_transptr_periplasmic_BD"/>
</dbReference>
<dbReference type="PANTHER" id="PTHR30532:SF1">
    <property type="entry name" value="IRON(3+)-HYDROXAMATE-BINDING PROTEIN FHUD"/>
    <property type="match status" value="1"/>
</dbReference>
<dbReference type="Proteomes" id="UP000686327">
    <property type="component" value="Unassembled WGS sequence"/>
</dbReference>
<keyword evidence="8" id="KW-1185">Reference proteome</keyword>